<evidence type="ECO:0000259" key="4">
    <source>
        <dbReference type="PROSITE" id="PS50893"/>
    </source>
</evidence>
<reference evidence="5 6" key="1">
    <citation type="submission" date="2019-01" db="EMBL/GenBank/DDBJ databases">
        <title>Geovibrio thiophilus DSM 11263, complete genome.</title>
        <authorList>
            <person name="Spring S."/>
            <person name="Bunk B."/>
            <person name="Sproer C."/>
        </authorList>
    </citation>
    <scope>NUCLEOTIDE SEQUENCE [LARGE SCALE GENOMIC DNA]</scope>
    <source>
        <strain evidence="5 6">DSM 11263</strain>
    </source>
</reference>
<protein>
    <submittedName>
        <fullName evidence="5">ABC transporter ATP-binding protein</fullName>
    </submittedName>
</protein>
<keyword evidence="3 5" id="KW-0067">ATP-binding</keyword>
<evidence type="ECO:0000256" key="1">
    <source>
        <dbReference type="ARBA" id="ARBA00022448"/>
    </source>
</evidence>
<evidence type="ECO:0000256" key="3">
    <source>
        <dbReference type="ARBA" id="ARBA00022840"/>
    </source>
</evidence>
<accession>A0A410JX26</accession>
<dbReference type="CDD" id="cd03230">
    <property type="entry name" value="ABC_DR_subfamily_A"/>
    <property type="match status" value="1"/>
</dbReference>
<evidence type="ECO:0000256" key="2">
    <source>
        <dbReference type="ARBA" id="ARBA00022741"/>
    </source>
</evidence>
<organism evidence="5 6">
    <name type="scientific">Geovibrio thiophilus</name>
    <dbReference type="NCBI Taxonomy" id="139438"/>
    <lineage>
        <taxon>Bacteria</taxon>
        <taxon>Pseudomonadati</taxon>
        <taxon>Deferribacterota</taxon>
        <taxon>Deferribacteres</taxon>
        <taxon>Deferribacterales</taxon>
        <taxon>Geovibrionaceae</taxon>
        <taxon>Geovibrio</taxon>
    </lineage>
</organism>
<evidence type="ECO:0000313" key="6">
    <source>
        <dbReference type="Proteomes" id="UP000287502"/>
    </source>
</evidence>
<keyword evidence="2" id="KW-0547">Nucleotide-binding</keyword>
<dbReference type="OrthoDB" id="9804819at2"/>
<dbReference type="EMBL" id="CP035108">
    <property type="protein sequence ID" value="QAR32760.1"/>
    <property type="molecule type" value="Genomic_DNA"/>
</dbReference>
<name>A0A410JX26_9BACT</name>
<dbReference type="GO" id="GO:0005524">
    <property type="term" value="F:ATP binding"/>
    <property type="evidence" value="ECO:0007669"/>
    <property type="project" value="UniProtKB-KW"/>
</dbReference>
<dbReference type="AlphaFoldDB" id="A0A410JX26"/>
<gene>
    <name evidence="5" type="ORF">EP073_04885</name>
</gene>
<dbReference type="GO" id="GO:0016887">
    <property type="term" value="F:ATP hydrolysis activity"/>
    <property type="evidence" value="ECO:0007669"/>
    <property type="project" value="InterPro"/>
</dbReference>
<dbReference type="InterPro" id="IPR027417">
    <property type="entry name" value="P-loop_NTPase"/>
</dbReference>
<feature type="domain" description="ABC transporter" evidence="4">
    <location>
        <begin position="2"/>
        <end position="220"/>
    </location>
</feature>
<dbReference type="InterPro" id="IPR051782">
    <property type="entry name" value="ABC_Transporter_VariousFunc"/>
</dbReference>
<dbReference type="SUPFAM" id="SSF52540">
    <property type="entry name" value="P-loop containing nucleoside triphosphate hydrolases"/>
    <property type="match status" value="1"/>
</dbReference>
<dbReference type="PANTHER" id="PTHR42939">
    <property type="entry name" value="ABC TRANSPORTER ATP-BINDING PROTEIN ALBC-RELATED"/>
    <property type="match status" value="1"/>
</dbReference>
<proteinExistence type="predicted"/>
<evidence type="ECO:0000313" key="5">
    <source>
        <dbReference type="EMBL" id="QAR32760.1"/>
    </source>
</evidence>
<dbReference type="PANTHER" id="PTHR42939:SF1">
    <property type="entry name" value="ABC TRANSPORTER ATP-BINDING PROTEIN ALBC-RELATED"/>
    <property type="match status" value="1"/>
</dbReference>
<keyword evidence="6" id="KW-1185">Reference proteome</keyword>
<dbReference type="Gene3D" id="3.40.50.300">
    <property type="entry name" value="P-loop containing nucleotide triphosphate hydrolases"/>
    <property type="match status" value="1"/>
</dbReference>
<dbReference type="Pfam" id="PF00005">
    <property type="entry name" value="ABC_tran"/>
    <property type="match status" value="1"/>
</dbReference>
<dbReference type="Proteomes" id="UP000287502">
    <property type="component" value="Chromosome"/>
</dbReference>
<sequence length="282" mass="31075">MIKIDSLVKRIKKKAAVDGISFEVKEGEIFALLGLNGAGKSTTIKTIMGFIRPTLGSVTVSSRNTGYLPENPYYYDYLTLKELLAFSLSSSDIKDNAKERISRMAEKVGMAESLDRQLRTFSKGMVQRSGIAAALIHEPELVILDEPMSGLDPLGRRMVFDLITELKGKGATVLFCSHILSDVERLCDTAAIMNKGKIVRMLTKEELLLASEQAEVVFEKSESLRASLSGMKTAEYDKTIGVFTDSHDIVSFIESMKNKGFGAVTVKSADNALERIFEEAVR</sequence>
<dbReference type="KEGG" id="gtl:EP073_04885"/>
<dbReference type="PROSITE" id="PS50893">
    <property type="entry name" value="ABC_TRANSPORTER_2"/>
    <property type="match status" value="1"/>
</dbReference>
<keyword evidence="1" id="KW-0813">Transport</keyword>
<dbReference type="InterPro" id="IPR003439">
    <property type="entry name" value="ABC_transporter-like_ATP-bd"/>
</dbReference>
<dbReference type="SMART" id="SM00382">
    <property type="entry name" value="AAA"/>
    <property type="match status" value="1"/>
</dbReference>
<dbReference type="InterPro" id="IPR003593">
    <property type="entry name" value="AAA+_ATPase"/>
</dbReference>
<dbReference type="RefSeq" id="WP_128466047.1">
    <property type="nucleotide sequence ID" value="NZ_CP035108.1"/>
</dbReference>